<dbReference type="KEGG" id="ome:OLMES_3253"/>
<accession>A0A1Y0ID24</accession>
<evidence type="ECO:0000313" key="8">
    <source>
        <dbReference type="Proteomes" id="UP000196027"/>
    </source>
</evidence>
<evidence type="ECO:0000256" key="2">
    <source>
        <dbReference type="ARBA" id="ARBA00022723"/>
    </source>
</evidence>
<dbReference type="InterPro" id="IPR039994">
    <property type="entry name" value="NO66-like"/>
</dbReference>
<keyword evidence="8" id="KW-1185">Reference proteome</keyword>
<comment type="cofactor">
    <cofactor evidence="1">
        <name>Fe(2+)</name>
        <dbReference type="ChEBI" id="CHEBI:29033"/>
    </cofactor>
</comment>
<dbReference type="RefSeq" id="WP_087462202.1">
    <property type="nucleotide sequence ID" value="NZ_CP021425.1"/>
</dbReference>
<sequence length="379" mass="42219">MVLQNFDVRKFLDEYWQQKPLVIRNAFSDPFWLEANDLAGLACEPDVESRLIMAQESEWTVKKGPFDDAEFSKLPETDWTLLVQAVDQWIPEVRDVLGAFRFLPQWRLDDIMVSYAPVGGTVSQHYDFFDVFLIQGEGTRRWQVGDVCGSHSPLVPNTPVRILEAFSPLMEVELSPGDMLYIPAKHSHFGVSIENSITYSVGFRAPGIREMVDGIATTALENLLEDDRYRDCAASLKAPTGAIPAAAIDQVRLALTQALLDDQTIADWFGRYVTERKYPDLELLASSSEAWQSRLENGACLERNAASRFAYVVTAERNQAMLYVDGHAFAVTTVLAEALCDGVDIDSKAVLEQTGEPGFADVVSQLIESGALLFMGDFD</sequence>
<evidence type="ECO:0000313" key="7">
    <source>
        <dbReference type="EMBL" id="ARU57294.1"/>
    </source>
</evidence>
<name>A0A1Y0ID24_9GAMM</name>
<dbReference type="PROSITE" id="PS51184">
    <property type="entry name" value="JMJC"/>
    <property type="match status" value="1"/>
</dbReference>
<dbReference type="Proteomes" id="UP000196027">
    <property type="component" value="Chromosome"/>
</dbReference>
<dbReference type="OrthoDB" id="9764016at2"/>
<evidence type="ECO:0000256" key="1">
    <source>
        <dbReference type="ARBA" id="ARBA00001954"/>
    </source>
</evidence>
<dbReference type="PANTHER" id="PTHR13096">
    <property type="entry name" value="MINA53 MYC INDUCED NUCLEAR ANTIGEN"/>
    <property type="match status" value="1"/>
</dbReference>
<dbReference type="SUPFAM" id="SSF51197">
    <property type="entry name" value="Clavaminate synthase-like"/>
    <property type="match status" value="1"/>
</dbReference>
<dbReference type="Pfam" id="PF20514">
    <property type="entry name" value="WHD_ROXA"/>
    <property type="match status" value="1"/>
</dbReference>
<keyword evidence="5" id="KW-0408">Iron</keyword>
<keyword evidence="2" id="KW-0479">Metal-binding</keyword>
<evidence type="ECO:0000259" key="6">
    <source>
        <dbReference type="PROSITE" id="PS51184"/>
    </source>
</evidence>
<evidence type="ECO:0000256" key="3">
    <source>
        <dbReference type="ARBA" id="ARBA00022964"/>
    </source>
</evidence>
<dbReference type="Pfam" id="PF08007">
    <property type="entry name" value="JmjC_2"/>
    <property type="match status" value="1"/>
</dbReference>
<organism evidence="7 8">
    <name type="scientific">Oleiphilus messinensis</name>
    <dbReference type="NCBI Taxonomy" id="141451"/>
    <lineage>
        <taxon>Bacteria</taxon>
        <taxon>Pseudomonadati</taxon>
        <taxon>Pseudomonadota</taxon>
        <taxon>Gammaproteobacteria</taxon>
        <taxon>Oceanospirillales</taxon>
        <taxon>Oleiphilaceae</taxon>
        <taxon>Oleiphilus</taxon>
    </lineage>
</organism>
<dbReference type="AlphaFoldDB" id="A0A1Y0ID24"/>
<dbReference type="Gene3D" id="2.60.120.650">
    <property type="entry name" value="Cupin"/>
    <property type="match status" value="1"/>
</dbReference>
<dbReference type="InterPro" id="IPR003347">
    <property type="entry name" value="JmjC_dom"/>
</dbReference>
<dbReference type="InterPro" id="IPR046799">
    <property type="entry name" value="ROXA-like_wH"/>
</dbReference>
<keyword evidence="3" id="KW-0223">Dioxygenase</keyword>
<gene>
    <name evidence="7" type="ORF">OLMES_3253</name>
</gene>
<dbReference type="GO" id="GO:0046872">
    <property type="term" value="F:metal ion binding"/>
    <property type="evidence" value="ECO:0007669"/>
    <property type="project" value="UniProtKB-KW"/>
</dbReference>
<evidence type="ECO:0000256" key="4">
    <source>
        <dbReference type="ARBA" id="ARBA00023002"/>
    </source>
</evidence>
<dbReference type="GO" id="GO:0016706">
    <property type="term" value="F:2-oxoglutarate-dependent dioxygenase activity"/>
    <property type="evidence" value="ECO:0007669"/>
    <property type="project" value="TreeGrafter"/>
</dbReference>
<reference evidence="7 8" key="1">
    <citation type="submission" date="2017-05" db="EMBL/GenBank/DDBJ databases">
        <title>Genomic insights into alkan degradation activity of Oleiphilus messinensis.</title>
        <authorList>
            <person name="Kozyavkin S.A."/>
            <person name="Slesarev A.I."/>
            <person name="Golyshin P.N."/>
            <person name="Korzhenkov A."/>
            <person name="Golyshina O.N."/>
            <person name="Toshchakov S.V."/>
        </authorList>
    </citation>
    <scope>NUCLEOTIDE SEQUENCE [LARGE SCALE GENOMIC DNA]</scope>
    <source>
        <strain evidence="7 8">ME102</strain>
    </source>
</reference>
<proteinExistence type="predicted"/>
<dbReference type="EMBL" id="CP021425">
    <property type="protein sequence ID" value="ARU57294.1"/>
    <property type="molecule type" value="Genomic_DNA"/>
</dbReference>
<evidence type="ECO:0000256" key="5">
    <source>
        <dbReference type="ARBA" id="ARBA00023004"/>
    </source>
</evidence>
<dbReference type="PANTHER" id="PTHR13096:SF8">
    <property type="entry name" value="RIBOSOMAL OXYGENASE 1"/>
    <property type="match status" value="1"/>
</dbReference>
<feature type="domain" description="JmjC" evidence="6">
    <location>
        <begin position="92"/>
        <end position="220"/>
    </location>
</feature>
<keyword evidence="4" id="KW-0560">Oxidoreductase</keyword>
<dbReference type="Gene3D" id="3.40.366.30">
    <property type="entry name" value="50S ribosomal protein L16 arginine hydroxylase, Chain A, Domain 2"/>
    <property type="match status" value="1"/>
</dbReference>
<protein>
    <submittedName>
        <fullName evidence="7">Cupin</fullName>
    </submittedName>
</protein>